<accession>A0A1F6W4I3</accession>
<reference evidence="1 2" key="1">
    <citation type="journal article" date="2016" name="Nat. Commun.">
        <title>Thousands of microbial genomes shed light on interconnected biogeochemical processes in an aquifer system.</title>
        <authorList>
            <person name="Anantharaman K."/>
            <person name="Brown C.T."/>
            <person name="Hug L.A."/>
            <person name="Sharon I."/>
            <person name="Castelle C.J."/>
            <person name="Probst A.J."/>
            <person name="Thomas B.C."/>
            <person name="Singh A."/>
            <person name="Wilkins M.J."/>
            <person name="Karaoz U."/>
            <person name="Brodie E.L."/>
            <person name="Williams K.H."/>
            <person name="Hubbard S.S."/>
            <person name="Banfield J.F."/>
        </authorList>
    </citation>
    <scope>NUCLEOTIDE SEQUENCE [LARGE SCALE GENOMIC DNA]</scope>
</reference>
<comment type="caution">
    <text evidence="1">The sequence shown here is derived from an EMBL/GenBank/DDBJ whole genome shotgun (WGS) entry which is preliminary data.</text>
</comment>
<sequence length="206" mass="23677">MKLIKKVNTIDVKRCFVISQLIRLQKGNKRYLGLMSESNFTRKLKTAKIKALKLSEKKLDKIIKTEWAKRLKAYDSSQWYFGIISPKEVGVWRRSGGLPLSWTNGSLAETAKKVKYALEKNPKILKKRAKHAISNILQTNINYLQKEKYLFPIVFKDGTGTNGRKRIKRRMQGDIDDGCMRSIALAVAGFKKIKVYIGFPKNIIKV</sequence>
<evidence type="ECO:0000313" key="1">
    <source>
        <dbReference type="EMBL" id="OGI76754.1"/>
    </source>
</evidence>
<proteinExistence type="predicted"/>
<organism evidence="1 2">
    <name type="scientific">Candidatus Nomurabacteria bacterium RIFCSPHIGHO2_02_FULL_37_13</name>
    <dbReference type="NCBI Taxonomy" id="1801750"/>
    <lineage>
        <taxon>Bacteria</taxon>
        <taxon>Candidatus Nomuraibacteriota</taxon>
    </lineage>
</organism>
<protein>
    <submittedName>
        <fullName evidence="1">Uncharacterized protein</fullName>
    </submittedName>
</protein>
<dbReference type="Proteomes" id="UP000178374">
    <property type="component" value="Unassembled WGS sequence"/>
</dbReference>
<gene>
    <name evidence="1" type="ORF">A3B85_02415</name>
</gene>
<name>A0A1F6W4I3_9BACT</name>
<dbReference type="STRING" id="1801750.A3B85_02415"/>
<dbReference type="AlphaFoldDB" id="A0A1F6W4I3"/>
<dbReference type="EMBL" id="MFUA01000019">
    <property type="protein sequence ID" value="OGI76754.1"/>
    <property type="molecule type" value="Genomic_DNA"/>
</dbReference>
<evidence type="ECO:0000313" key="2">
    <source>
        <dbReference type="Proteomes" id="UP000178374"/>
    </source>
</evidence>